<gene>
    <name evidence="1" type="ORF">CEXT_726991</name>
</gene>
<reference evidence="1 2" key="1">
    <citation type="submission" date="2021-06" db="EMBL/GenBank/DDBJ databases">
        <title>Caerostris extrusa draft genome.</title>
        <authorList>
            <person name="Kono N."/>
            <person name="Arakawa K."/>
        </authorList>
    </citation>
    <scope>NUCLEOTIDE SEQUENCE [LARGE SCALE GENOMIC DNA]</scope>
</reference>
<accession>A0AAV4Y2V2</accession>
<protein>
    <submittedName>
        <fullName evidence="1">Uncharacterized protein</fullName>
    </submittedName>
</protein>
<keyword evidence="2" id="KW-1185">Reference proteome</keyword>
<comment type="caution">
    <text evidence="1">The sequence shown here is derived from an EMBL/GenBank/DDBJ whole genome shotgun (WGS) entry which is preliminary data.</text>
</comment>
<dbReference type="AlphaFoldDB" id="A0AAV4Y2V2"/>
<dbReference type="Proteomes" id="UP001054945">
    <property type="component" value="Unassembled WGS sequence"/>
</dbReference>
<sequence>MSNNSAMISLMVLVKVSNGNPPDDILVSSQDWGEVAYLDSLNGVAASPNGTSGKRCLKGAKDYLVLKRVGLCLPVEISGFLGCCRWWFVLS</sequence>
<evidence type="ECO:0000313" key="1">
    <source>
        <dbReference type="EMBL" id="GIZ01335.1"/>
    </source>
</evidence>
<evidence type="ECO:0000313" key="2">
    <source>
        <dbReference type="Proteomes" id="UP001054945"/>
    </source>
</evidence>
<organism evidence="1 2">
    <name type="scientific">Caerostris extrusa</name>
    <name type="common">Bark spider</name>
    <name type="synonym">Caerostris bankana</name>
    <dbReference type="NCBI Taxonomy" id="172846"/>
    <lineage>
        <taxon>Eukaryota</taxon>
        <taxon>Metazoa</taxon>
        <taxon>Ecdysozoa</taxon>
        <taxon>Arthropoda</taxon>
        <taxon>Chelicerata</taxon>
        <taxon>Arachnida</taxon>
        <taxon>Araneae</taxon>
        <taxon>Araneomorphae</taxon>
        <taxon>Entelegynae</taxon>
        <taxon>Araneoidea</taxon>
        <taxon>Araneidae</taxon>
        <taxon>Caerostris</taxon>
    </lineage>
</organism>
<name>A0AAV4Y2V2_CAEEX</name>
<proteinExistence type="predicted"/>
<dbReference type="EMBL" id="BPLR01018656">
    <property type="protein sequence ID" value="GIZ01335.1"/>
    <property type="molecule type" value="Genomic_DNA"/>
</dbReference>